<evidence type="ECO:0000313" key="1">
    <source>
        <dbReference type="EMBL" id="GAH06856.1"/>
    </source>
</evidence>
<sequence>THPCVAAAWTYAAGFLQRDPKALNNHYALTGLASPRDPLNARSLLDARLKGIDPDTYRGLGARINNVELGRMLQVFLLQATKAKQRGITLKLANAAIKSYEAKKATRDAEKALKRI</sequence>
<name>X1CEW4_9ZZZZ</name>
<feature type="non-terminal residue" evidence="1">
    <location>
        <position position="1"/>
    </location>
</feature>
<comment type="caution">
    <text evidence="1">The sequence shown here is derived from an EMBL/GenBank/DDBJ whole genome shotgun (WGS) entry which is preliminary data.</text>
</comment>
<gene>
    <name evidence="1" type="ORF">S01H4_55495</name>
</gene>
<reference evidence="1" key="1">
    <citation type="journal article" date="2014" name="Front. Microbiol.">
        <title>High frequency of phylogenetically diverse reductive dehalogenase-homologous genes in deep subseafloor sedimentary metagenomes.</title>
        <authorList>
            <person name="Kawai M."/>
            <person name="Futagami T."/>
            <person name="Toyoda A."/>
            <person name="Takaki Y."/>
            <person name="Nishi S."/>
            <person name="Hori S."/>
            <person name="Arai W."/>
            <person name="Tsubouchi T."/>
            <person name="Morono Y."/>
            <person name="Uchiyama I."/>
            <person name="Ito T."/>
            <person name="Fujiyama A."/>
            <person name="Inagaki F."/>
            <person name="Takami H."/>
        </authorList>
    </citation>
    <scope>NUCLEOTIDE SEQUENCE</scope>
    <source>
        <strain evidence="1">Expedition CK06-06</strain>
    </source>
</reference>
<accession>X1CEW4</accession>
<proteinExistence type="predicted"/>
<organism evidence="1">
    <name type="scientific">marine sediment metagenome</name>
    <dbReference type="NCBI Taxonomy" id="412755"/>
    <lineage>
        <taxon>unclassified sequences</taxon>
        <taxon>metagenomes</taxon>
        <taxon>ecological metagenomes</taxon>
    </lineage>
</organism>
<dbReference type="AlphaFoldDB" id="X1CEW4"/>
<protein>
    <submittedName>
        <fullName evidence="1">Uncharacterized protein</fullName>
    </submittedName>
</protein>
<dbReference type="EMBL" id="BART01032035">
    <property type="protein sequence ID" value="GAH06856.1"/>
    <property type="molecule type" value="Genomic_DNA"/>
</dbReference>